<dbReference type="RefSeq" id="WP_240572506.1">
    <property type="nucleotide sequence ID" value="NZ_CP136709.1"/>
</dbReference>
<gene>
    <name evidence="1" type="ORF">MKW35_06150</name>
</gene>
<keyword evidence="2" id="KW-1185">Reference proteome</keyword>
<dbReference type="Pfam" id="PF21790">
    <property type="entry name" value="OGG"/>
    <property type="match status" value="1"/>
</dbReference>
<accession>A0ABS9RGX8</accession>
<dbReference type="Proteomes" id="UP001156141">
    <property type="component" value="Unassembled WGS sequence"/>
</dbReference>
<organism evidence="1 2">
    <name type="scientific">Aestuariibaculum lutulentum</name>
    <dbReference type="NCBI Taxonomy" id="2920935"/>
    <lineage>
        <taxon>Bacteria</taxon>
        <taxon>Pseudomonadati</taxon>
        <taxon>Bacteroidota</taxon>
        <taxon>Flavobacteriia</taxon>
        <taxon>Flavobacteriales</taxon>
        <taxon>Flavobacteriaceae</taxon>
    </lineage>
</organism>
<dbReference type="EMBL" id="JAKVQD010000001">
    <property type="protein sequence ID" value="MCH4552194.1"/>
    <property type="molecule type" value="Genomic_DNA"/>
</dbReference>
<evidence type="ECO:0000313" key="1">
    <source>
        <dbReference type="EMBL" id="MCH4552194.1"/>
    </source>
</evidence>
<protein>
    <submittedName>
        <fullName evidence="1">Uncharacterized protein</fullName>
    </submittedName>
</protein>
<evidence type="ECO:0000313" key="2">
    <source>
        <dbReference type="Proteomes" id="UP001156141"/>
    </source>
</evidence>
<proteinExistence type="predicted"/>
<comment type="caution">
    <text evidence="1">The sequence shown here is derived from an EMBL/GenBank/DDBJ whole genome shotgun (WGS) entry which is preliminary data.</text>
</comment>
<dbReference type="InterPro" id="IPR048868">
    <property type="entry name" value="OGG-like_put"/>
</dbReference>
<sequence length="215" mass="25097">MIDLKPYRLKISNINTIQDSKFTYRTKTWSKLNPEVKHLIQDFENKDITREDVIKSYNQYYNNSRDYLRAFLLTMVWGFADTGYGTHRTNNYISSEANLKAIKEAIDAVKQNDLKKAFNTLKKIKGLGVSYITKILYFATRGANHIHYALIYDIRVASALVQLTSPKEVFDIVTISPSNKYPDYVKYNAMLHSLAEKYQLQAESIEMFLFEQKFD</sequence>
<reference evidence="1" key="1">
    <citation type="submission" date="2022-02" db="EMBL/GenBank/DDBJ databases">
        <title>Aestuariibaculum sp., a marine bacterium isolated from sediment in Guangxi.</title>
        <authorList>
            <person name="Ying J."/>
        </authorList>
    </citation>
    <scope>NUCLEOTIDE SEQUENCE</scope>
    <source>
        <strain evidence="1">L182</strain>
    </source>
</reference>
<name>A0ABS9RGX8_9FLAO</name>